<gene>
    <name evidence="1" type="ORF">QWZ18_22245</name>
</gene>
<protein>
    <submittedName>
        <fullName evidence="1">Uncharacterized protein</fullName>
    </submittedName>
</protein>
<proteinExistence type="predicted"/>
<keyword evidence="2" id="KW-1185">Reference proteome</keyword>
<evidence type="ECO:0000313" key="2">
    <source>
        <dbReference type="Proteomes" id="UP001244297"/>
    </source>
</evidence>
<comment type="caution">
    <text evidence="1">The sequence shown here is derived from an EMBL/GenBank/DDBJ whole genome shotgun (WGS) entry which is preliminary data.</text>
</comment>
<accession>A0ABT8AV96</accession>
<name>A0ABT8AV96_9HYPH</name>
<organism evidence="1 2">
    <name type="scientific">Methylobacterium longum</name>
    <dbReference type="NCBI Taxonomy" id="767694"/>
    <lineage>
        <taxon>Bacteria</taxon>
        <taxon>Pseudomonadati</taxon>
        <taxon>Pseudomonadota</taxon>
        <taxon>Alphaproteobacteria</taxon>
        <taxon>Hyphomicrobiales</taxon>
        <taxon>Methylobacteriaceae</taxon>
        <taxon>Methylobacterium</taxon>
    </lineage>
</organism>
<dbReference type="Proteomes" id="UP001244297">
    <property type="component" value="Unassembled WGS sequence"/>
</dbReference>
<dbReference type="RefSeq" id="WP_238294060.1">
    <property type="nucleotide sequence ID" value="NZ_BPQS01000094.1"/>
</dbReference>
<reference evidence="2" key="1">
    <citation type="journal article" date="2019" name="Int. J. Syst. Evol. Microbiol.">
        <title>The Global Catalogue of Microorganisms (GCM) 10K type strain sequencing project: providing services to taxonomists for standard genome sequencing and annotation.</title>
        <authorList>
            <consortium name="The Broad Institute Genomics Platform"/>
            <consortium name="The Broad Institute Genome Sequencing Center for Infectious Disease"/>
            <person name="Wu L."/>
            <person name="Ma J."/>
        </authorList>
    </citation>
    <scope>NUCLEOTIDE SEQUENCE [LARGE SCALE GENOMIC DNA]</scope>
    <source>
        <strain evidence="2">CECT 7806</strain>
    </source>
</reference>
<sequence length="86" mass="9230">MRTFVSGPGRCTTMLTLPFVDSTSVGFSDDSGSVLSLGLILLRLRQRDAGIEGEQILHRAIHQHVGTVGLQRVKFGLGGIAIPTRI</sequence>
<dbReference type="EMBL" id="JAUFPT010000072">
    <property type="protein sequence ID" value="MDN3573331.1"/>
    <property type="molecule type" value="Genomic_DNA"/>
</dbReference>
<evidence type="ECO:0000313" key="1">
    <source>
        <dbReference type="EMBL" id="MDN3573331.1"/>
    </source>
</evidence>